<feature type="transmembrane region" description="Helical" evidence="6">
    <location>
        <begin position="280"/>
        <end position="305"/>
    </location>
</feature>
<feature type="transmembrane region" description="Helical" evidence="6">
    <location>
        <begin position="215"/>
        <end position="236"/>
    </location>
</feature>
<evidence type="ECO:0000256" key="4">
    <source>
        <dbReference type="ARBA" id="ARBA00022989"/>
    </source>
</evidence>
<keyword evidence="2" id="KW-0813">Transport</keyword>
<feature type="transmembrane region" description="Helical" evidence="6">
    <location>
        <begin position="126"/>
        <end position="147"/>
    </location>
</feature>
<reference evidence="8" key="1">
    <citation type="submission" date="2023-03" db="EMBL/GenBank/DDBJ databases">
        <title>Massive genome expansion in bonnet fungi (Mycena s.s.) driven by repeated elements and novel gene families across ecological guilds.</title>
        <authorList>
            <consortium name="Lawrence Berkeley National Laboratory"/>
            <person name="Harder C.B."/>
            <person name="Miyauchi S."/>
            <person name="Viragh M."/>
            <person name="Kuo A."/>
            <person name="Thoen E."/>
            <person name="Andreopoulos B."/>
            <person name="Lu D."/>
            <person name="Skrede I."/>
            <person name="Drula E."/>
            <person name="Henrissat B."/>
            <person name="Morin E."/>
            <person name="Kohler A."/>
            <person name="Barry K."/>
            <person name="LaButti K."/>
            <person name="Morin E."/>
            <person name="Salamov A."/>
            <person name="Lipzen A."/>
            <person name="Mereny Z."/>
            <person name="Hegedus B."/>
            <person name="Baldrian P."/>
            <person name="Stursova M."/>
            <person name="Weitz H."/>
            <person name="Taylor A."/>
            <person name="Grigoriev I.V."/>
            <person name="Nagy L.G."/>
            <person name="Martin F."/>
            <person name="Kauserud H."/>
        </authorList>
    </citation>
    <scope>NUCLEOTIDE SEQUENCE</scope>
    <source>
        <strain evidence="8">9284</strain>
    </source>
</reference>
<evidence type="ECO:0000256" key="6">
    <source>
        <dbReference type="SAM" id="Phobius"/>
    </source>
</evidence>
<gene>
    <name evidence="8" type="ORF">FB45DRAFT_863506</name>
</gene>
<dbReference type="InterPro" id="IPR036259">
    <property type="entry name" value="MFS_trans_sf"/>
</dbReference>
<evidence type="ECO:0000256" key="1">
    <source>
        <dbReference type="ARBA" id="ARBA00004141"/>
    </source>
</evidence>
<accession>A0AAD7C3Z6</accession>
<keyword evidence="7" id="KW-0732">Signal</keyword>
<organism evidence="8 9">
    <name type="scientific">Roridomyces roridus</name>
    <dbReference type="NCBI Taxonomy" id="1738132"/>
    <lineage>
        <taxon>Eukaryota</taxon>
        <taxon>Fungi</taxon>
        <taxon>Dikarya</taxon>
        <taxon>Basidiomycota</taxon>
        <taxon>Agaricomycotina</taxon>
        <taxon>Agaricomycetes</taxon>
        <taxon>Agaricomycetidae</taxon>
        <taxon>Agaricales</taxon>
        <taxon>Marasmiineae</taxon>
        <taxon>Mycenaceae</taxon>
        <taxon>Roridomyces</taxon>
    </lineage>
</organism>
<evidence type="ECO:0000256" key="5">
    <source>
        <dbReference type="ARBA" id="ARBA00023136"/>
    </source>
</evidence>
<evidence type="ECO:0000256" key="2">
    <source>
        <dbReference type="ARBA" id="ARBA00022448"/>
    </source>
</evidence>
<dbReference type="InterPro" id="IPR010573">
    <property type="entry name" value="MFS_Str1/Tri12-like"/>
</dbReference>
<protein>
    <submittedName>
        <fullName evidence="8">Uncharacterized protein</fullName>
    </submittedName>
</protein>
<dbReference type="Pfam" id="PF06609">
    <property type="entry name" value="TRI12"/>
    <property type="match status" value="1"/>
</dbReference>
<keyword evidence="9" id="KW-1185">Reference proteome</keyword>
<dbReference type="GO" id="GO:0005886">
    <property type="term" value="C:plasma membrane"/>
    <property type="evidence" value="ECO:0007669"/>
    <property type="project" value="TreeGrafter"/>
</dbReference>
<dbReference type="Proteomes" id="UP001221142">
    <property type="component" value="Unassembled WGS sequence"/>
</dbReference>
<dbReference type="PANTHER" id="PTHR23501:SF102">
    <property type="entry name" value="DRUG TRANSPORTER, PUTATIVE (AFU_ORTHOLOGUE AFUA_3G08530)-RELATED"/>
    <property type="match status" value="1"/>
</dbReference>
<evidence type="ECO:0000313" key="9">
    <source>
        <dbReference type="Proteomes" id="UP001221142"/>
    </source>
</evidence>
<comment type="subcellular location">
    <subcellularLocation>
        <location evidence="1">Membrane</location>
        <topology evidence="1">Multi-pass membrane protein</topology>
    </subcellularLocation>
</comment>
<dbReference type="SUPFAM" id="SSF103473">
    <property type="entry name" value="MFS general substrate transporter"/>
    <property type="match status" value="1"/>
</dbReference>
<proteinExistence type="predicted"/>
<evidence type="ECO:0000256" key="3">
    <source>
        <dbReference type="ARBA" id="ARBA00022692"/>
    </source>
</evidence>
<feature type="chain" id="PRO_5042187094" evidence="7">
    <location>
        <begin position="18"/>
        <end position="351"/>
    </location>
</feature>
<dbReference type="Gene3D" id="1.20.1250.20">
    <property type="entry name" value="MFS general substrate transporter like domains"/>
    <property type="match status" value="1"/>
</dbReference>
<dbReference type="PANTHER" id="PTHR23501">
    <property type="entry name" value="MAJOR FACILITATOR SUPERFAMILY"/>
    <property type="match status" value="1"/>
</dbReference>
<dbReference type="AlphaFoldDB" id="A0AAD7C3Z6"/>
<evidence type="ECO:0000313" key="8">
    <source>
        <dbReference type="EMBL" id="KAJ7638434.1"/>
    </source>
</evidence>
<feature type="transmembrane region" description="Helical" evidence="6">
    <location>
        <begin position="248"/>
        <end position="268"/>
    </location>
</feature>
<dbReference type="GO" id="GO:0022857">
    <property type="term" value="F:transmembrane transporter activity"/>
    <property type="evidence" value="ECO:0007669"/>
    <property type="project" value="InterPro"/>
</dbReference>
<name>A0AAD7C3Z6_9AGAR</name>
<sequence length="351" mass="38227">MLLCIACFAVGSALAGAAQNMPSKVICTRFPSDLKQPAGIGGGGILALTEVLVADLVPLAERGMYQGMIGIAWSFASMRYRASGANIPLDLNLPCTAITFFLVWRYHSVRTPEGKIISKLGKVDWIGNTIVVLGSGLCIIGMSWGGIRYPWHSAQAWHCWCRLAFTKPRLRDGLRFPLMRTSLSGLLTTAMHGIISILFFQACLGASPLRSGIDLLPGALVIAPMALVGGALVSFTKRYRPDSPMRNWMGYQIITGTGIGLIFTAPVFPLSSPLPIDRAASALAFFIFTRSFFRTWGITISWTILQNMLRRKLPADFVAQFPPGFEIAYAAIPAIKQLEEPIRTEVRAAFA</sequence>
<comment type="caution">
    <text evidence="8">The sequence shown here is derived from an EMBL/GenBank/DDBJ whole genome shotgun (WGS) entry which is preliminary data.</text>
</comment>
<feature type="signal peptide" evidence="7">
    <location>
        <begin position="1"/>
        <end position="17"/>
    </location>
</feature>
<keyword evidence="4 6" id="KW-1133">Transmembrane helix</keyword>
<evidence type="ECO:0000256" key="7">
    <source>
        <dbReference type="SAM" id="SignalP"/>
    </source>
</evidence>
<dbReference type="EMBL" id="JARKIF010000005">
    <property type="protein sequence ID" value="KAJ7638434.1"/>
    <property type="molecule type" value="Genomic_DNA"/>
</dbReference>
<feature type="transmembrane region" description="Helical" evidence="6">
    <location>
        <begin position="185"/>
        <end position="209"/>
    </location>
</feature>
<keyword evidence="5 6" id="KW-0472">Membrane</keyword>
<keyword evidence="3 6" id="KW-0812">Transmembrane</keyword>